<keyword evidence="2" id="KW-1185">Reference proteome</keyword>
<gene>
    <name evidence="1" type="ORF">PAECIP111892_04134</name>
</gene>
<reference evidence="1" key="1">
    <citation type="submission" date="2022-01" db="EMBL/GenBank/DDBJ databases">
        <authorList>
            <person name="Criscuolo A."/>
        </authorList>
    </citation>
    <scope>NUCLEOTIDE SEQUENCE</scope>
    <source>
        <strain evidence="1">CIP111892</strain>
    </source>
</reference>
<accession>A0ABM9CLN4</accession>
<proteinExistence type="predicted"/>
<dbReference type="EMBL" id="CAKMMG010000007">
    <property type="protein sequence ID" value="CAH1215590.1"/>
    <property type="molecule type" value="Genomic_DNA"/>
</dbReference>
<dbReference type="Proteomes" id="UP000838324">
    <property type="component" value="Unassembled WGS sequence"/>
</dbReference>
<evidence type="ECO:0000313" key="1">
    <source>
        <dbReference type="EMBL" id="CAH1215590.1"/>
    </source>
</evidence>
<organism evidence="1 2">
    <name type="scientific">Paenibacillus auburnensis</name>
    <dbReference type="NCBI Taxonomy" id="2905649"/>
    <lineage>
        <taxon>Bacteria</taxon>
        <taxon>Bacillati</taxon>
        <taxon>Bacillota</taxon>
        <taxon>Bacilli</taxon>
        <taxon>Bacillales</taxon>
        <taxon>Paenibacillaceae</taxon>
        <taxon>Paenibacillus</taxon>
    </lineage>
</organism>
<protein>
    <submittedName>
        <fullName evidence="1">Uncharacterized protein</fullName>
    </submittedName>
</protein>
<comment type="caution">
    <text evidence="1">The sequence shown here is derived from an EMBL/GenBank/DDBJ whole genome shotgun (WGS) entry which is preliminary data.</text>
</comment>
<name>A0ABM9CLN4_9BACL</name>
<sequence length="43" mass="4844">MNYMEKHFSPENTNSNLHLIQSVQLSSLVHSVVSAAVYVSPER</sequence>
<dbReference type="RefSeq" id="WP_279306778.1">
    <property type="nucleotide sequence ID" value="NZ_CAKMMG010000007.1"/>
</dbReference>
<evidence type="ECO:0000313" key="2">
    <source>
        <dbReference type="Proteomes" id="UP000838324"/>
    </source>
</evidence>